<accession>A0A2N5UUG1</accession>
<reference evidence="3 4" key="1">
    <citation type="submission" date="2017-11" db="EMBL/GenBank/DDBJ databases">
        <title>De novo assembly and phasing of dikaryotic genomes from two isolates of Puccinia coronata f. sp. avenae, the causal agent of oat crown rust.</title>
        <authorList>
            <person name="Miller M.E."/>
            <person name="Zhang Y."/>
            <person name="Omidvar V."/>
            <person name="Sperschneider J."/>
            <person name="Schwessinger B."/>
            <person name="Raley C."/>
            <person name="Palmer J.M."/>
            <person name="Garnica D."/>
            <person name="Upadhyaya N."/>
            <person name="Rathjen J."/>
            <person name="Taylor J.M."/>
            <person name="Park R.F."/>
            <person name="Dodds P.N."/>
            <person name="Hirsch C.D."/>
            <person name="Kianian S.F."/>
            <person name="Figueroa M."/>
        </authorList>
    </citation>
    <scope>NUCLEOTIDE SEQUENCE [LARGE SCALE GENOMIC DNA]</scope>
    <source>
        <strain evidence="3">12NC29</strain>
    </source>
</reference>
<evidence type="ECO:0000256" key="1">
    <source>
        <dbReference type="SAM" id="MobiDB-lite"/>
    </source>
</evidence>
<keyword evidence="4" id="KW-1185">Reference proteome</keyword>
<feature type="compositionally biased region" description="Polar residues" evidence="1">
    <location>
        <begin position="46"/>
        <end position="58"/>
    </location>
</feature>
<evidence type="ECO:0000313" key="2">
    <source>
        <dbReference type="EMBL" id="PLW14111.1"/>
    </source>
</evidence>
<gene>
    <name evidence="3" type="ORF">PCANC_12023</name>
    <name evidence="2" type="ORF">PCANC_18230</name>
</gene>
<feature type="compositionally biased region" description="Low complexity" evidence="1">
    <location>
        <begin position="67"/>
        <end position="85"/>
    </location>
</feature>
<organism evidence="3 4">
    <name type="scientific">Puccinia coronata f. sp. avenae</name>
    <dbReference type="NCBI Taxonomy" id="200324"/>
    <lineage>
        <taxon>Eukaryota</taxon>
        <taxon>Fungi</taxon>
        <taxon>Dikarya</taxon>
        <taxon>Basidiomycota</taxon>
        <taxon>Pucciniomycotina</taxon>
        <taxon>Pucciniomycetes</taxon>
        <taxon>Pucciniales</taxon>
        <taxon>Pucciniaceae</taxon>
        <taxon>Puccinia</taxon>
    </lineage>
</organism>
<comment type="caution">
    <text evidence="3">The sequence shown here is derived from an EMBL/GenBank/DDBJ whole genome shotgun (WGS) entry which is preliminary data.</text>
</comment>
<evidence type="ECO:0000313" key="4">
    <source>
        <dbReference type="Proteomes" id="UP000235388"/>
    </source>
</evidence>
<feature type="region of interest" description="Disordered" evidence="1">
    <location>
        <begin position="46"/>
        <end position="97"/>
    </location>
</feature>
<evidence type="ECO:0000313" key="3">
    <source>
        <dbReference type="EMBL" id="PLW41401.1"/>
    </source>
</evidence>
<proteinExistence type="predicted"/>
<protein>
    <submittedName>
        <fullName evidence="3">Uncharacterized protein</fullName>
    </submittedName>
</protein>
<dbReference type="Proteomes" id="UP000235388">
    <property type="component" value="Unassembled WGS sequence"/>
</dbReference>
<dbReference type="EMBL" id="PGCJ01000930">
    <property type="protein sequence ID" value="PLW14111.1"/>
    <property type="molecule type" value="Genomic_DNA"/>
</dbReference>
<name>A0A2N5UUG1_9BASI</name>
<dbReference type="AlphaFoldDB" id="A0A2N5UUG1"/>
<dbReference type="EMBL" id="PGCJ01000169">
    <property type="protein sequence ID" value="PLW41401.1"/>
    <property type="molecule type" value="Genomic_DNA"/>
</dbReference>
<sequence>MSIRGYKHEEACTKTYRIGIVDVLLERDLGLRLVLTTRWTATRSCRPANATTHRNTSAGWYRHRSTDSGSGRRTGRSSTSHGASAVAEKVQRDQTAHVATTHLTGVKSVSTMVEHRYSGGNLYTGEGDRNS</sequence>